<sequence length="193" mass="22053">MEPNSPITVNLDLVVERPAGKDALRALLHLILFHRLFGCIKPRTTEIFDLTLPAVDEPEIDNLVNIKIDSFWRTLESSANSRAEMVIIFSEKRTKKSWFSSNEEEIPWEKWVIDAQLATRTEPSQRNSPSNSTTRLYLQRCMQRVLEHVDEKRDAVPPIQTQTLSPFPMSITVNRVPSADPRSQPAGVRGYGR</sequence>
<evidence type="ECO:0000256" key="1">
    <source>
        <dbReference type="ARBA" id="ARBA00007130"/>
    </source>
</evidence>
<dbReference type="PANTHER" id="PTHR13292:SF0">
    <property type="entry name" value="AUTOPHAGY-RELATED PROTEIN 101"/>
    <property type="match status" value="1"/>
</dbReference>
<dbReference type="PANTHER" id="PTHR13292">
    <property type="entry name" value="AUTOPHAGY-RELATED PROTEIN 101"/>
    <property type="match status" value="1"/>
</dbReference>
<dbReference type="FunCoup" id="A0A165CXA4">
    <property type="interactions" value="219"/>
</dbReference>
<dbReference type="GO" id="GO:0019901">
    <property type="term" value="F:protein kinase binding"/>
    <property type="evidence" value="ECO:0007669"/>
    <property type="project" value="TreeGrafter"/>
</dbReference>
<dbReference type="Pfam" id="PF07855">
    <property type="entry name" value="ATG101"/>
    <property type="match status" value="1"/>
</dbReference>
<feature type="region of interest" description="Disordered" evidence="4">
    <location>
        <begin position="173"/>
        <end position="193"/>
    </location>
</feature>
<dbReference type="GO" id="GO:0000407">
    <property type="term" value="C:phagophore assembly site"/>
    <property type="evidence" value="ECO:0007669"/>
    <property type="project" value="TreeGrafter"/>
</dbReference>
<dbReference type="GO" id="GO:1990316">
    <property type="term" value="C:Atg1/ULK1 kinase complex"/>
    <property type="evidence" value="ECO:0007669"/>
    <property type="project" value="TreeGrafter"/>
</dbReference>
<dbReference type="GO" id="GO:0000045">
    <property type="term" value="P:autophagosome assembly"/>
    <property type="evidence" value="ECO:0007669"/>
    <property type="project" value="TreeGrafter"/>
</dbReference>
<dbReference type="EMBL" id="KV424100">
    <property type="protein sequence ID" value="KZT51596.1"/>
    <property type="molecule type" value="Genomic_DNA"/>
</dbReference>
<name>A0A165CXA4_9BASI</name>
<accession>A0A165CXA4</accession>
<dbReference type="Proteomes" id="UP000076842">
    <property type="component" value="Unassembled WGS sequence"/>
</dbReference>
<organism evidence="5 6">
    <name type="scientific">Calocera cornea HHB12733</name>
    <dbReference type="NCBI Taxonomy" id="1353952"/>
    <lineage>
        <taxon>Eukaryota</taxon>
        <taxon>Fungi</taxon>
        <taxon>Dikarya</taxon>
        <taxon>Basidiomycota</taxon>
        <taxon>Agaricomycotina</taxon>
        <taxon>Dacrymycetes</taxon>
        <taxon>Dacrymycetales</taxon>
        <taxon>Dacrymycetaceae</taxon>
        <taxon>Calocera</taxon>
    </lineage>
</organism>
<evidence type="ECO:0000256" key="4">
    <source>
        <dbReference type="SAM" id="MobiDB-lite"/>
    </source>
</evidence>
<reference evidence="5 6" key="1">
    <citation type="journal article" date="2016" name="Mol. Biol. Evol.">
        <title>Comparative Genomics of Early-Diverging Mushroom-Forming Fungi Provides Insights into the Origins of Lignocellulose Decay Capabilities.</title>
        <authorList>
            <person name="Nagy L.G."/>
            <person name="Riley R."/>
            <person name="Tritt A."/>
            <person name="Adam C."/>
            <person name="Daum C."/>
            <person name="Floudas D."/>
            <person name="Sun H."/>
            <person name="Yadav J.S."/>
            <person name="Pangilinan J."/>
            <person name="Larsson K.H."/>
            <person name="Matsuura K."/>
            <person name="Barry K."/>
            <person name="Labutti K."/>
            <person name="Kuo R."/>
            <person name="Ohm R.A."/>
            <person name="Bhattacharya S.S."/>
            <person name="Shirouzu T."/>
            <person name="Yoshinaga Y."/>
            <person name="Martin F.M."/>
            <person name="Grigoriev I.V."/>
            <person name="Hibbett D.S."/>
        </authorList>
    </citation>
    <scope>NUCLEOTIDE SEQUENCE [LARGE SCALE GENOMIC DNA]</scope>
    <source>
        <strain evidence="5 6">HHB12733</strain>
    </source>
</reference>
<dbReference type="InterPro" id="IPR012445">
    <property type="entry name" value="ATG101"/>
</dbReference>
<gene>
    <name evidence="5" type="ORF">CALCODRAFT_460254</name>
</gene>
<keyword evidence="6" id="KW-1185">Reference proteome</keyword>
<evidence type="ECO:0000313" key="6">
    <source>
        <dbReference type="Proteomes" id="UP000076842"/>
    </source>
</evidence>
<evidence type="ECO:0000313" key="5">
    <source>
        <dbReference type="EMBL" id="KZT51596.1"/>
    </source>
</evidence>
<dbReference type="InParanoid" id="A0A165CXA4"/>
<protein>
    <recommendedName>
        <fullName evidence="2">Autophagy-related protein 101</fullName>
    </recommendedName>
</protein>
<dbReference type="STRING" id="1353952.A0A165CXA4"/>
<evidence type="ECO:0000256" key="3">
    <source>
        <dbReference type="ARBA" id="ARBA00023006"/>
    </source>
</evidence>
<evidence type="ECO:0000256" key="2">
    <source>
        <dbReference type="ARBA" id="ARBA00018874"/>
    </source>
</evidence>
<proteinExistence type="inferred from homology"/>
<keyword evidence="3" id="KW-0072">Autophagy</keyword>
<dbReference type="OrthoDB" id="10259639at2759"/>
<comment type="similarity">
    <text evidence="1">Belongs to the ATG101 family.</text>
</comment>
<dbReference type="AlphaFoldDB" id="A0A165CXA4"/>